<evidence type="ECO:0000256" key="1">
    <source>
        <dbReference type="ARBA" id="ARBA00006308"/>
    </source>
</evidence>
<dbReference type="InterPro" id="IPR048570">
    <property type="entry name" value="PSMD1_RPN2_N"/>
</dbReference>
<accession>A0A8J6C7Y2</accession>
<dbReference type="InterPro" id="IPR002015">
    <property type="entry name" value="Proteasome/cyclosome_rpt"/>
</dbReference>
<feature type="compositionally biased region" description="Low complexity" evidence="5">
    <location>
        <begin position="981"/>
        <end position="995"/>
    </location>
</feature>
<dbReference type="Pfam" id="PF21505">
    <property type="entry name" value="RPN2_N"/>
    <property type="match status" value="1"/>
</dbReference>
<dbReference type="PIRSF" id="PIRSF015947">
    <property type="entry name" value="26S_Psome_Rpn2"/>
    <property type="match status" value="1"/>
</dbReference>
<dbReference type="GO" id="GO:0005634">
    <property type="term" value="C:nucleus"/>
    <property type="evidence" value="ECO:0007669"/>
    <property type="project" value="TreeGrafter"/>
</dbReference>
<proteinExistence type="inferred from homology"/>
<dbReference type="Gene3D" id="1.25.10.10">
    <property type="entry name" value="Leucine-rich Repeat Variant"/>
    <property type="match status" value="1"/>
</dbReference>
<dbReference type="GO" id="GO:0030234">
    <property type="term" value="F:enzyme regulator activity"/>
    <property type="evidence" value="ECO:0007669"/>
    <property type="project" value="UniProtKB-UniRule"/>
</dbReference>
<dbReference type="InterPro" id="IPR016642">
    <property type="entry name" value="26S_Psome_Rpn2"/>
</dbReference>
<dbReference type="GO" id="GO:0008540">
    <property type="term" value="C:proteasome regulatory particle, base subcomplex"/>
    <property type="evidence" value="ECO:0007669"/>
    <property type="project" value="UniProtKB-UniRule"/>
</dbReference>
<dbReference type="GO" id="GO:0034515">
    <property type="term" value="C:proteasome storage granule"/>
    <property type="evidence" value="ECO:0007669"/>
    <property type="project" value="TreeGrafter"/>
</dbReference>
<gene>
    <name evidence="8" type="ORF">KFE25_011176</name>
</gene>
<comment type="caution">
    <text evidence="8">The sequence shown here is derived from an EMBL/GenBank/DDBJ whole genome shotgun (WGS) entry which is preliminary data.</text>
</comment>
<evidence type="ECO:0000256" key="5">
    <source>
        <dbReference type="SAM" id="MobiDB-lite"/>
    </source>
</evidence>
<dbReference type="GO" id="GO:0043161">
    <property type="term" value="P:proteasome-mediated ubiquitin-dependent protein catabolic process"/>
    <property type="evidence" value="ECO:0007669"/>
    <property type="project" value="TreeGrafter"/>
</dbReference>
<evidence type="ECO:0000313" key="9">
    <source>
        <dbReference type="Proteomes" id="UP000751190"/>
    </source>
</evidence>
<dbReference type="Proteomes" id="UP000751190">
    <property type="component" value="Unassembled WGS sequence"/>
</dbReference>
<protein>
    <recommendedName>
        <fullName evidence="10">26S proteasome non-ATPase regulatory subunit 1 homolog</fullName>
    </recommendedName>
</protein>
<evidence type="ECO:0000259" key="6">
    <source>
        <dbReference type="Pfam" id="PF18004"/>
    </source>
</evidence>
<feature type="domain" description="26S proteasome non-ATPase regulatory subunit 1/RPN2 N-terminal" evidence="7">
    <location>
        <begin position="15"/>
        <end position="330"/>
    </location>
</feature>
<feature type="domain" description="26S proteasome regulatory subunit RPN2 C-terminal" evidence="6">
    <location>
        <begin position="888"/>
        <end position="1043"/>
    </location>
</feature>
<keyword evidence="2" id="KW-0677">Repeat</keyword>
<evidence type="ECO:0000256" key="3">
    <source>
        <dbReference type="ARBA" id="ARBA00022942"/>
    </source>
</evidence>
<sequence length="1126" mass="116294">MSVAVQSAPGLPMITSASGMLAMLEEEQLEIKAYALRTLNAVVDDFWAEIAECLPEIEALYEDEAFEARQLAALLASKVFFQLGELDDALTYALGAGALFDVSATSSEYVDALLAKAIDEYCVQHVRLTDGQPRRAADADADADAAAGADAAGAAVDPRLVALVERMFDSCFERRQYKQALGIAIEARRLDVVYRAITRERLAAVTEATPLADIGAAAAAAADAGAPIESGADTPAMLEHCLKACGTTIGSREFRAHVLRLLVTIYHRLPSPDYLGMSECLGQLDDAHTVAALLEKLMRGSGTEFLLACQVAFDLVENGTQRFVNRVTALLLPPPAAAAAASGADGGAHGFGAAANAAAAGAPAGADDAMAVDAAPPAEPAATATATAAASSSAPPPPATAAAATAAAAGAAALEPASREAKLMKILSGELPIALHLEFLCRNNRTDLAILHAMKAAVEPRNALCHSAIVHAHALMSAGTTSDVFLRDNLDWLARATNWAKFSATASLGVIHRGHHTQAMQLLKSYLPTAGLSASPFSEGGALYALGLIHANHGAPVRSYLLEALRNAGSNDVVLHGACLALGLALMASEDAQAYDELKAVLYNDSAIAGEAAALGMGLVMAGSGSARACEEMIAYAHDTQHEKIIRALALGVAIVQYGREGEADGVISSLLLDQDDILRYGGAYALALAYAGTSTNGAVRRILDIAVSDVSENVRRAAVTALGFVLCNNPAQCPRVVELLAESYNPHVRYGATMAVGVACAGTGNRDACEMLRAMATDSVEYVRQGALIAQALVLIQSSPQGPDSRAGQLRKQLDKAISDKHEDAMTRFGAILASGLLEAGGRNVTIQLTSLNGHKKLPAIVGMAVFTNFWVWHPLVPFVSLALTPTALIGLNADLKMPKWAFQSNAPPSTFAYPPPLRPEAKGKVALVATAVLSTSAKAKKAERAKDADKKQDKDKAEKADVAMGEAGAPADSDKAVAGKKAAAGAASSADAAASKETRVGADGKEREPPFQLLHNPARVLPQQEGVLSVVPGSRYTPVIREIAPRPAAGAAGAAAAGAAAAGAGGSSAAGDKLLRLSGFVLLDDTTPSEPQELLEPAPTGGASVPANMEEPAPPAPFEFTEGA</sequence>
<feature type="region of interest" description="Disordered" evidence="5">
    <location>
        <begin position="941"/>
        <end position="1011"/>
    </location>
</feature>
<evidence type="ECO:0008006" key="10">
    <source>
        <dbReference type="Google" id="ProtNLM"/>
    </source>
</evidence>
<name>A0A8J6C7Y2_DIALT</name>
<feature type="compositionally biased region" description="Basic and acidic residues" evidence="5">
    <location>
        <begin position="942"/>
        <end position="963"/>
    </location>
</feature>
<organism evidence="8 9">
    <name type="scientific">Diacronema lutheri</name>
    <name type="common">Unicellular marine alga</name>
    <name type="synonym">Monochrysis lutheri</name>
    <dbReference type="NCBI Taxonomy" id="2081491"/>
    <lineage>
        <taxon>Eukaryota</taxon>
        <taxon>Haptista</taxon>
        <taxon>Haptophyta</taxon>
        <taxon>Pavlovophyceae</taxon>
        <taxon>Pavlovales</taxon>
        <taxon>Pavlovaceae</taxon>
        <taxon>Diacronema</taxon>
    </lineage>
</organism>
<evidence type="ECO:0000313" key="8">
    <source>
        <dbReference type="EMBL" id="KAG8463179.1"/>
    </source>
</evidence>
<evidence type="ECO:0000256" key="4">
    <source>
        <dbReference type="PIRNR" id="PIRNR015947"/>
    </source>
</evidence>
<dbReference type="SUPFAM" id="SSF48371">
    <property type="entry name" value="ARM repeat"/>
    <property type="match status" value="1"/>
</dbReference>
<dbReference type="GO" id="GO:0042176">
    <property type="term" value="P:regulation of protein catabolic process"/>
    <property type="evidence" value="ECO:0007669"/>
    <property type="project" value="UniProtKB-UniRule"/>
</dbReference>
<keyword evidence="9" id="KW-1185">Reference proteome</keyword>
<keyword evidence="3 4" id="KW-0647">Proteasome</keyword>
<dbReference type="PANTHER" id="PTHR10943">
    <property type="entry name" value="26S PROTEASOME NON-ATPASE REGULATORY SUBUNIT"/>
    <property type="match status" value="1"/>
</dbReference>
<dbReference type="InterPro" id="IPR011989">
    <property type="entry name" value="ARM-like"/>
</dbReference>
<dbReference type="InterPro" id="IPR040623">
    <property type="entry name" value="RPN2_C"/>
</dbReference>
<dbReference type="OrthoDB" id="261572at2759"/>
<dbReference type="InterPro" id="IPR016024">
    <property type="entry name" value="ARM-type_fold"/>
</dbReference>
<evidence type="ECO:0000259" key="7">
    <source>
        <dbReference type="Pfam" id="PF21505"/>
    </source>
</evidence>
<comment type="similarity">
    <text evidence="1 4">Belongs to the proteasome subunit S1 family.</text>
</comment>
<feature type="region of interest" description="Disordered" evidence="5">
    <location>
        <begin position="1087"/>
        <end position="1126"/>
    </location>
</feature>
<dbReference type="AlphaFoldDB" id="A0A8J6C7Y2"/>
<reference evidence="8" key="1">
    <citation type="submission" date="2021-05" db="EMBL/GenBank/DDBJ databases">
        <title>The genome of the haptophyte Pavlova lutheri (Diacronema luteri, Pavlovales) - a model for lipid biosynthesis in eukaryotic algae.</title>
        <authorList>
            <person name="Hulatt C.J."/>
            <person name="Posewitz M.C."/>
        </authorList>
    </citation>
    <scope>NUCLEOTIDE SEQUENCE</scope>
    <source>
        <strain evidence="8">NIVA-4/92</strain>
    </source>
</reference>
<dbReference type="Pfam" id="PF01851">
    <property type="entry name" value="PC_rep"/>
    <property type="match status" value="3"/>
</dbReference>
<dbReference type="Pfam" id="PF18004">
    <property type="entry name" value="RPN2_C"/>
    <property type="match status" value="1"/>
</dbReference>
<dbReference type="FunFam" id="1.25.10.10:FF:000017">
    <property type="entry name" value="26S proteasome non-ATPase regulatory subunit 1"/>
    <property type="match status" value="1"/>
</dbReference>
<dbReference type="OMA" id="IMFGRQE"/>
<dbReference type="PANTHER" id="PTHR10943:SF2">
    <property type="entry name" value="26S PROTEASOME NON-ATPASE REGULATORY SUBUNIT 1"/>
    <property type="match status" value="1"/>
</dbReference>
<dbReference type="Pfam" id="PF13646">
    <property type="entry name" value="HEAT_2"/>
    <property type="match status" value="1"/>
</dbReference>
<evidence type="ECO:0000256" key="2">
    <source>
        <dbReference type="ARBA" id="ARBA00022737"/>
    </source>
</evidence>
<feature type="compositionally biased region" description="Basic and acidic residues" evidence="5">
    <location>
        <begin position="996"/>
        <end position="1011"/>
    </location>
</feature>
<dbReference type="EMBL" id="JAGTXO010000017">
    <property type="protein sequence ID" value="KAG8463179.1"/>
    <property type="molecule type" value="Genomic_DNA"/>
</dbReference>